<comment type="caution">
    <text evidence="2">The sequence shown here is derived from an EMBL/GenBank/DDBJ whole genome shotgun (WGS) entry which is preliminary data.</text>
</comment>
<feature type="region of interest" description="Disordered" evidence="1">
    <location>
        <begin position="1"/>
        <end position="21"/>
    </location>
</feature>
<gene>
    <name evidence="2" type="ORF">CRG98_011040</name>
</gene>
<reference evidence="2 3" key="1">
    <citation type="submission" date="2017-11" db="EMBL/GenBank/DDBJ databases">
        <title>De-novo sequencing of pomegranate (Punica granatum L.) genome.</title>
        <authorList>
            <person name="Akparov Z."/>
            <person name="Amiraslanov A."/>
            <person name="Hajiyeva S."/>
            <person name="Abbasov M."/>
            <person name="Kaur K."/>
            <person name="Hamwieh A."/>
            <person name="Solovyev V."/>
            <person name="Salamov A."/>
            <person name="Braich B."/>
            <person name="Kosarev P."/>
            <person name="Mahmoud A."/>
            <person name="Hajiyev E."/>
            <person name="Babayeva S."/>
            <person name="Izzatullayeva V."/>
            <person name="Mammadov A."/>
            <person name="Mammadov A."/>
            <person name="Sharifova S."/>
            <person name="Ojaghi J."/>
            <person name="Eynullazada K."/>
            <person name="Bayramov B."/>
            <person name="Abdulazimova A."/>
            <person name="Shahmuradov I."/>
        </authorList>
    </citation>
    <scope>NUCLEOTIDE SEQUENCE [LARGE SCALE GENOMIC DNA]</scope>
    <source>
        <strain evidence="3">cv. AG2017</strain>
        <tissue evidence="2">Leaf</tissue>
    </source>
</reference>
<evidence type="ECO:0008006" key="4">
    <source>
        <dbReference type="Google" id="ProtNLM"/>
    </source>
</evidence>
<protein>
    <recommendedName>
        <fullName evidence="4">TF-B3 domain-containing protein</fullName>
    </recommendedName>
</protein>
<evidence type="ECO:0000256" key="1">
    <source>
        <dbReference type="SAM" id="MobiDB-lite"/>
    </source>
</evidence>
<accession>A0A2I0KJ78</accession>
<keyword evidence="3" id="KW-1185">Reference proteome</keyword>
<name>A0A2I0KJ78_PUNGR</name>
<proteinExistence type="predicted"/>
<dbReference type="AlphaFoldDB" id="A0A2I0KJ78"/>
<evidence type="ECO:0000313" key="2">
    <source>
        <dbReference type="EMBL" id="PKI68554.1"/>
    </source>
</evidence>
<sequence length="135" mass="15028">MAADNTGRENKQPHRIPNYPGNGQRVYLFSKQVSSTDLRLGLRLTGFATTYLDELPPQYLSAIHGNGLKVACYTPAGQSHDIMLEHTNPGGAPIYRFSGNGWQEIASANGWCKHHPIDCWVVFEPIRGMLSFLIE</sequence>
<evidence type="ECO:0000313" key="3">
    <source>
        <dbReference type="Proteomes" id="UP000233551"/>
    </source>
</evidence>
<feature type="compositionally biased region" description="Basic and acidic residues" evidence="1">
    <location>
        <begin position="1"/>
        <end position="12"/>
    </location>
</feature>
<dbReference type="EMBL" id="PGOL01000548">
    <property type="protein sequence ID" value="PKI68554.1"/>
    <property type="molecule type" value="Genomic_DNA"/>
</dbReference>
<organism evidence="2 3">
    <name type="scientific">Punica granatum</name>
    <name type="common">Pomegranate</name>
    <dbReference type="NCBI Taxonomy" id="22663"/>
    <lineage>
        <taxon>Eukaryota</taxon>
        <taxon>Viridiplantae</taxon>
        <taxon>Streptophyta</taxon>
        <taxon>Embryophyta</taxon>
        <taxon>Tracheophyta</taxon>
        <taxon>Spermatophyta</taxon>
        <taxon>Magnoliopsida</taxon>
        <taxon>eudicotyledons</taxon>
        <taxon>Gunneridae</taxon>
        <taxon>Pentapetalae</taxon>
        <taxon>rosids</taxon>
        <taxon>malvids</taxon>
        <taxon>Myrtales</taxon>
        <taxon>Lythraceae</taxon>
        <taxon>Punica</taxon>
    </lineage>
</organism>
<dbReference type="Proteomes" id="UP000233551">
    <property type="component" value="Unassembled WGS sequence"/>
</dbReference>